<feature type="domain" description="Neurotransmitter-gated ion-channel transmembrane" evidence="7">
    <location>
        <begin position="266"/>
        <end position="476"/>
    </location>
</feature>
<dbReference type="Pfam" id="PF02932">
    <property type="entry name" value="Neur_chan_memb"/>
    <property type="match status" value="1"/>
</dbReference>
<evidence type="ECO:0000256" key="3">
    <source>
        <dbReference type="ARBA" id="ARBA00022989"/>
    </source>
</evidence>
<feature type="domain" description="Neurotransmitter-gated ion-channel ligand-binding" evidence="6">
    <location>
        <begin position="54"/>
        <end position="215"/>
    </location>
</feature>
<dbReference type="GeneID" id="119735135"/>
<dbReference type="InterPro" id="IPR006202">
    <property type="entry name" value="Neur_chan_lig-bd"/>
</dbReference>
<feature type="transmembrane region" description="Helical" evidence="5">
    <location>
        <begin position="462"/>
        <end position="480"/>
    </location>
</feature>
<dbReference type="InterPro" id="IPR018000">
    <property type="entry name" value="Neurotransmitter_ion_chnl_CS"/>
</dbReference>
<comment type="subcellular location">
    <subcellularLocation>
        <location evidence="1">Membrane</location>
        <topology evidence="1">Multi-pass membrane protein</topology>
    </subcellularLocation>
</comment>
<dbReference type="InterPro" id="IPR036734">
    <property type="entry name" value="Neur_chan_lig-bd_sf"/>
</dbReference>
<dbReference type="Proteomes" id="UP000887568">
    <property type="component" value="Unplaced"/>
</dbReference>
<dbReference type="PRINTS" id="PR00252">
    <property type="entry name" value="NRIONCHANNEL"/>
</dbReference>
<dbReference type="CDD" id="cd18989">
    <property type="entry name" value="LGIC_ECD_cation"/>
    <property type="match status" value="1"/>
</dbReference>
<dbReference type="InterPro" id="IPR006201">
    <property type="entry name" value="Neur_channel"/>
</dbReference>
<accession>A0A914ALZ2</accession>
<feature type="transmembrane region" description="Helical" evidence="5">
    <location>
        <begin position="261"/>
        <end position="281"/>
    </location>
</feature>
<dbReference type="InterPro" id="IPR036719">
    <property type="entry name" value="Neuro-gated_channel_TM_sf"/>
</dbReference>
<dbReference type="OrthoDB" id="5809364at2759"/>
<dbReference type="GO" id="GO:0004888">
    <property type="term" value="F:transmembrane signaling receptor activity"/>
    <property type="evidence" value="ECO:0007669"/>
    <property type="project" value="InterPro"/>
</dbReference>
<dbReference type="RefSeq" id="XP_038064762.1">
    <property type="nucleotide sequence ID" value="XM_038208834.1"/>
</dbReference>
<organism evidence="8 9">
    <name type="scientific">Patiria miniata</name>
    <name type="common">Bat star</name>
    <name type="synonym">Asterina miniata</name>
    <dbReference type="NCBI Taxonomy" id="46514"/>
    <lineage>
        <taxon>Eukaryota</taxon>
        <taxon>Metazoa</taxon>
        <taxon>Echinodermata</taxon>
        <taxon>Eleutherozoa</taxon>
        <taxon>Asterozoa</taxon>
        <taxon>Asteroidea</taxon>
        <taxon>Valvatacea</taxon>
        <taxon>Valvatida</taxon>
        <taxon>Asterinidae</taxon>
        <taxon>Patiria</taxon>
    </lineage>
</organism>
<keyword evidence="2 5" id="KW-0812">Transmembrane</keyword>
<feature type="transmembrane region" description="Helical" evidence="5">
    <location>
        <begin position="320"/>
        <end position="343"/>
    </location>
</feature>
<dbReference type="GO" id="GO:0005230">
    <property type="term" value="F:extracellular ligand-gated monoatomic ion channel activity"/>
    <property type="evidence" value="ECO:0007669"/>
    <property type="project" value="InterPro"/>
</dbReference>
<keyword evidence="5" id="KW-0813">Transport</keyword>
<dbReference type="InterPro" id="IPR006029">
    <property type="entry name" value="Neurotrans-gated_channel_TM"/>
</dbReference>
<dbReference type="SUPFAM" id="SSF63712">
    <property type="entry name" value="Nicotinic receptor ligand binding domain-like"/>
    <property type="match status" value="1"/>
</dbReference>
<protein>
    <submittedName>
        <fullName evidence="8">Uncharacterized protein</fullName>
    </submittedName>
</protein>
<evidence type="ECO:0000256" key="2">
    <source>
        <dbReference type="ARBA" id="ARBA00022692"/>
    </source>
</evidence>
<evidence type="ECO:0000259" key="7">
    <source>
        <dbReference type="Pfam" id="PF02932"/>
    </source>
</evidence>
<dbReference type="CDD" id="cd19051">
    <property type="entry name" value="LGIC_TM_cation"/>
    <property type="match status" value="1"/>
</dbReference>
<evidence type="ECO:0000256" key="4">
    <source>
        <dbReference type="ARBA" id="ARBA00023136"/>
    </source>
</evidence>
<evidence type="ECO:0000313" key="9">
    <source>
        <dbReference type="Proteomes" id="UP000887568"/>
    </source>
</evidence>
<dbReference type="OMA" id="DEIWTPK"/>
<comment type="similarity">
    <text evidence="5">Belongs to the ligand-gated ion channel (TC 1.A.9) family.</text>
</comment>
<keyword evidence="9" id="KW-1185">Reference proteome</keyword>
<keyword evidence="3 5" id="KW-1133">Transmembrane helix</keyword>
<dbReference type="Gene3D" id="2.70.170.10">
    <property type="entry name" value="Neurotransmitter-gated ion-channel ligand-binding domain"/>
    <property type="match status" value="1"/>
</dbReference>
<dbReference type="PROSITE" id="PS00236">
    <property type="entry name" value="NEUROTR_ION_CHANNEL"/>
    <property type="match status" value="1"/>
</dbReference>
<feature type="transmembrane region" description="Helical" evidence="5">
    <location>
        <begin position="293"/>
        <end position="314"/>
    </location>
</feature>
<keyword evidence="5" id="KW-0406">Ion transport</keyword>
<dbReference type="SUPFAM" id="SSF90112">
    <property type="entry name" value="Neurotransmitter-gated ion-channel transmembrane pore"/>
    <property type="match status" value="1"/>
</dbReference>
<dbReference type="Gene3D" id="1.20.58.390">
    <property type="entry name" value="Neurotransmitter-gated ion-channel transmembrane domain"/>
    <property type="match status" value="1"/>
</dbReference>
<evidence type="ECO:0000313" key="8">
    <source>
        <dbReference type="EnsemblMetazoa" id="XP_038064762.1"/>
    </source>
</evidence>
<dbReference type="InterPro" id="IPR038050">
    <property type="entry name" value="Neuro_actylchol_rec"/>
</dbReference>
<dbReference type="EnsemblMetazoa" id="XM_038208834.1">
    <property type="protein sequence ID" value="XP_038064762.1"/>
    <property type="gene ID" value="LOC119735135"/>
</dbReference>
<sequence>MCNYAVAVSLQSDVMASGLVTLWWLLSFLVLTTARSSIAHNASASYLTETRLRQLIVRGNGIYDMLGRPATAPNHSVVVDLALNMYGLISMDEKAQVMTAASWLKLTWHDYRARWDPMDYDNITHLSLGQSEIWTPKILLTNEASDRIHNPVPESVFLALLKWDGTVELQGPVIHKTHCAMQLSEFPFDRQTCGLIFASQNMPRDMMTLRPGASQMNNLEITSQWRPLGLVGNVVEYVFDSQTYHALLVEFTAERLPHYNLMNVALPSGAMAFISLWVFWLPPESGEKVSMAVSMLLGQAVFWLVVIESLPITGGQGTPILLSSIESNFLVGGLAILLSVVTVRVHHRPGPLRGCLLRTVFLRVLPVVVCVTRAGTGREVDVSDSPTPTDAKYTHAVDDDAVETLALPDGKAQGVPTSTGDRFSVKVAELESREDPHSCFKAIKDENDSEDMKLVAAVLDRFFFVIAAVLFINGNLPLIVKWMSM</sequence>
<name>A0A914ALZ2_PATMI</name>
<evidence type="ECO:0000259" key="6">
    <source>
        <dbReference type="Pfam" id="PF02931"/>
    </source>
</evidence>
<evidence type="ECO:0000256" key="5">
    <source>
        <dbReference type="RuleBase" id="RU000687"/>
    </source>
</evidence>
<proteinExistence type="inferred from homology"/>
<dbReference type="GO" id="GO:0016020">
    <property type="term" value="C:membrane"/>
    <property type="evidence" value="ECO:0007669"/>
    <property type="project" value="UniProtKB-SubCell"/>
</dbReference>
<dbReference type="PANTHER" id="PTHR18945">
    <property type="entry name" value="NEUROTRANSMITTER GATED ION CHANNEL"/>
    <property type="match status" value="1"/>
</dbReference>
<keyword evidence="4 5" id="KW-0472">Membrane</keyword>
<keyword evidence="5" id="KW-0407">Ion channel</keyword>
<dbReference type="AlphaFoldDB" id="A0A914ALZ2"/>
<dbReference type="Pfam" id="PF02931">
    <property type="entry name" value="Neur_chan_LBD"/>
    <property type="match status" value="1"/>
</dbReference>
<reference evidence="8" key="1">
    <citation type="submission" date="2022-11" db="UniProtKB">
        <authorList>
            <consortium name="EnsemblMetazoa"/>
        </authorList>
    </citation>
    <scope>IDENTIFICATION</scope>
</reference>
<evidence type="ECO:0000256" key="1">
    <source>
        <dbReference type="ARBA" id="ARBA00004141"/>
    </source>
</evidence>